<dbReference type="SUPFAM" id="SSF50998">
    <property type="entry name" value="Quinoprotein alcohol dehydrogenase-like"/>
    <property type="match status" value="1"/>
</dbReference>
<feature type="domain" description="Pyrrolo-quinoline quinone repeat" evidence="1">
    <location>
        <begin position="80"/>
        <end position="197"/>
    </location>
</feature>
<dbReference type="AlphaFoldDB" id="A0A386ZF38"/>
<evidence type="ECO:0000313" key="2">
    <source>
        <dbReference type="EMBL" id="AYF75235.1"/>
    </source>
</evidence>
<dbReference type="Gene3D" id="2.130.10.10">
    <property type="entry name" value="YVTN repeat-like/Quinoprotein amine dehydrogenase"/>
    <property type="match status" value="1"/>
</dbReference>
<sequence>MVPIPTLRERLPRRALTSAARAVFATTVLVGTMGCGSHDSRSDPSRPTVPNLKLDAVKALTLEPNDEFGVTSDAIYTVENGDVYGVDGHSGLKLWWIKSPVTPVDKDAIQVLDSGRVLLLGWTDHKGLTAYDAGTGLQMWHTDAEQWFEDDESTGQFIHRNPRTGEQTWSVDPATLGCATPLSEELPALFGTDVVDLTERPSLIDTAERPGVEVFRCATPGGTFAVGGLDRATGSTVWHREVPELGSFLRAAGQIAVVISGDTIETVNMTTGHSLGSRKGHPDKELRITQPDGAALVLDSSTLSEDKEMRLLEPDGTARWTVPLDPKREELQPLMNSAGNAIFAVMRQQADPDYRSWLLAYDPRSGKRSVVIGPGPTAAGEKPMLTMPLNLAHRTVHPAPWGILVAGPDNTYATIPVQH</sequence>
<accession>A0A386ZF38</accession>
<dbReference type="Pfam" id="PF13360">
    <property type="entry name" value="PQQ_2"/>
    <property type="match status" value="1"/>
</dbReference>
<protein>
    <recommendedName>
        <fullName evidence="1">Pyrrolo-quinoline quinone repeat domain-containing protein</fullName>
    </recommendedName>
</protein>
<dbReference type="InterPro" id="IPR011047">
    <property type="entry name" value="Quinoprotein_ADH-like_sf"/>
</dbReference>
<dbReference type="InterPro" id="IPR002372">
    <property type="entry name" value="PQQ_rpt_dom"/>
</dbReference>
<keyword evidence="3" id="KW-1185">Reference proteome</keyword>
<dbReference type="OrthoDB" id="4515114at2"/>
<dbReference type="Proteomes" id="UP000267164">
    <property type="component" value="Chromosome"/>
</dbReference>
<proteinExistence type="predicted"/>
<evidence type="ECO:0000259" key="1">
    <source>
        <dbReference type="Pfam" id="PF13360"/>
    </source>
</evidence>
<dbReference type="InterPro" id="IPR015943">
    <property type="entry name" value="WD40/YVTN_repeat-like_dom_sf"/>
</dbReference>
<dbReference type="EMBL" id="CP032568">
    <property type="protein sequence ID" value="AYF75235.1"/>
    <property type="molecule type" value="Genomic_DNA"/>
</dbReference>
<evidence type="ECO:0000313" key="3">
    <source>
        <dbReference type="Proteomes" id="UP000267164"/>
    </source>
</evidence>
<name>A0A386ZF38_9NOCA</name>
<organism evidence="2 3">
    <name type="scientific">Nocardia yunnanensis</name>
    <dbReference type="NCBI Taxonomy" id="2382165"/>
    <lineage>
        <taxon>Bacteria</taxon>
        <taxon>Bacillati</taxon>
        <taxon>Actinomycetota</taxon>
        <taxon>Actinomycetes</taxon>
        <taxon>Mycobacteriales</taxon>
        <taxon>Nocardiaceae</taxon>
        <taxon>Nocardia</taxon>
    </lineage>
</organism>
<gene>
    <name evidence="2" type="ORF">D7D52_16700</name>
</gene>
<reference evidence="2 3" key="1">
    <citation type="submission" date="2018-09" db="EMBL/GenBank/DDBJ databases">
        <title>Nocardia yunnanensis sp. nov., an actinomycete isolated from a soil sample.</title>
        <authorList>
            <person name="Zhang J."/>
        </authorList>
    </citation>
    <scope>NUCLEOTIDE SEQUENCE [LARGE SCALE GENOMIC DNA]</scope>
    <source>
        <strain evidence="2 3">CFHS0054</strain>
    </source>
</reference>
<dbReference type="KEGG" id="nyu:D7D52_16700"/>